<evidence type="ECO:0000256" key="2">
    <source>
        <dbReference type="ARBA" id="ARBA00004948"/>
    </source>
</evidence>
<keyword evidence="6" id="KW-0479">Metal-binding</keyword>
<dbReference type="AlphaFoldDB" id="A0A327KK93"/>
<dbReference type="InterPro" id="IPR027939">
    <property type="entry name" value="NMT1/THI5"/>
</dbReference>
<evidence type="ECO:0000256" key="9">
    <source>
        <dbReference type="ARBA" id="ARBA00023004"/>
    </source>
</evidence>
<evidence type="ECO:0000259" key="13">
    <source>
        <dbReference type="Pfam" id="PF09084"/>
    </source>
</evidence>
<comment type="subunit">
    <text evidence="4">Homodimer.</text>
</comment>
<keyword evidence="7" id="KW-0663">Pyridoxal phosphate</keyword>
<comment type="catalytic activity">
    <reaction evidence="11">
        <text>N(6)-(pyridoxal phosphate)-L-lysyl-[4-amino-5-hydroxymethyl-2-methylpyrimidine phosphate synthase] + L-histidyl-[4-amino-5-hydroxymethyl-2-methylpyrimidine phosphate synthase] + 2 Fe(3+) + 4 H2O = L-lysyl-[4-amino-5-hydroxymethyl-2-methylpyrimidine phosphate synthase] + (2S)-2-amino-5-hydroxy-4-oxopentanoyl-[4-amino-5-hydroxymethyl-2-methylpyrimidine phosphate synthase] + 4-amino-2-methyl-5-(phosphooxymethyl)pyrimidine + 3-oxopropanoate + 2 Fe(2+) + 2 H(+)</text>
        <dbReference type="Rhea" id="RHEA:65756"/>
        <dbReference type="Rhea" id="RHEA-COMP:16892"/>
        <dbReference type="Rhea" id="RHEA-COMP:16893"/>
        <dbReference type="Rhea" id="RHEA-COMP:16894"/>
        <dbReference type="Rhea" id="RHEA-COMP:16895"/>
        <dbReference type="ChEBI" id="CHEBI:15377"/>
        <dbReference type="ChEBI" id="CHEBI:15378"/>
        <dbReference type="ChEBI" id="CHEBI:29033"/>
        <dbReference type="ChEBI" id="CHEBI:29034"/>
        <dbReference type="ChEBI" id="CHEBI:29969"/>
        <dbReference type="ChEBI" id="CHEBI:29979"/>
        <dbReference type="ChEBI" id="CHEBI:33190"/>
        <dbReference type="ChEBI" id="CHEBI:58354"/>
        <dbReference type="ChEBI" id="CHEBI:143915"/>
        <dbReference type="ChEBI" id="CHEBI:157692"/>
    </reaction>
    <physiologicalReaction direction="left-to-right" evidence="11">
        <dbReference type="Rhea" id="RHEA:65757"/>
    </physiologicalReaction>
</comment>
<feature type="domain" description="SsuA/THI5-like" evidence="13">
    <location>
        <begin position="52"/>
        <end position="262"/>
    </location>
</feature>
<dbReference type="InterPro" id="IPR015168">
    <property type="entry name" value="SsuA/THI5"/>
</dbReference>
<evidence type="ECO:0000256" key="10">
    <source>
        <dbReference type="ARBA" id="ARBA00033171"/>
    </source>
</evidence>
<dbReference type="PANTHER" id="PTHR31528:SF1">
    <property type="entry name" value="4-AMINO-5-HYDROXYMETHYL-2-METHYLPYRIMIDINE PHOSPHATE SYNTHASE THI11-RELATED"/>
    <property type="match status" value="1"/>
</dbReference>
<evidence type="ECO:0000256" key="7">
    <source>
        <dbReference type="ARBA" id="ARBA00022898"/>
    </source>
</evidence>
<keyword evidence="9" id="KW-0408">Iron</keyword>
<dbReference type="OrthoDB" id="5348911at2"/>
<evidence type="ECO:0000256" key="4">
    <source>
        <dbReference type="ARBA" id="ARBA00011738"/>
    </source>
</evidence>
<keyword evidence="5 14" id="KW-0808">Transferase</keyword>
<organism evidence="14 15">
    <name type="scientific">Rhodoplanes elegans</name>
    <dbReference type="NCBI Taxonomy" id="29408"/>
    <lineage>
        <taxon>Bacteria</taxon>
        <taxon>Pseudomonadati</taxon>
        <taxon>Pseudomonadota</taxon>
        <taxon>Alphaproteobacteria</taxon>
        <taxon>Hyphomicrobiales</taxon>
        <taxon>Nitrobacteraceae</taxon>
        <taxon>Rhodoplanes</taxon>
    </lineage>
</organism>
<gene>
    <name evidence="14" type="ORF">CH338_14650</name>
</gene>
<reference evidence="14 15" key="1">
    <citation type="submission" date="2017-07" db="EMBL/GenBank/DDBJ databases">
        <title>Draft Genome Sequences of Select Purple Nonsulfur Bacteria.</title>
        <authorList>
            <person name="Lasarre B."/>
            <person name="Mckinlay J.B."/>
        </authorList>
    </citation>
    <scope>NUCLEOTIDE SEQUENCE [LARGE SCALE GENOMIC DNA]</scope>
    <source>
        <strain evidence="14 15">DSM 11907</strain>
    </source>
</reference>
<comment type="caution">
    <text evidence="14">The sequence shown here is derived from an EMBL/GenBank/DDBJ whole genome shotgun (WGS) entry which is preliminary data.</text>
</comment>
<evidence type="ECO:0000313" key="14">
    <source>
        <dbReference type="EMBL" id="RAI37875.1"/>
    </source>
</evidence>
<evidence type="ECO:0000256" key="3">
    <source>
        <dbReference type="ARBA" id="ARBA00009406"/>
    </source>
</evidence>
<evidence type="ECO:0000256" key="11">
    <source>
        <dbReference type="ARBA" id="ARBA00048179"/>
    </source>
</evidence>
<dbReference type="InterPro" id="IPR006311">
    <property type="entry name" value="TAT_signal"/>
</dbReference>
<keyword evidence="8" id="KW-0784">Thiamine biosynthesis</keyword>
<evidence type="ECO:0000256" key="6">
    <source>
        <dbReference type="ARBA" id="ARBA00022723"/>
    </source>
</evidence>
<keyword evidence="12" id="KW-0732">Signal</keyword>
<feature type="chain" id="PRO_5016375688" description="Thiamine pyrimidine synthase" evidence="12">
    <location>
        <begin position="35"/>
        <end position="336"/>
    </location>
</feature>
<accession>A0A327KK93</accession>
<evidence type="ECO:0000256" key="12">
    <source>
        <dbReference type="SAM" id="SignalP"/>
    </source>
</evidence>
<comment type="similarity">
    <text evidence="3">Belongs to the NMT1/THI5 family.</text>
</comment>
<dbReference type="GO" id="GO:0009228">
    <property type="term" value="P:thiamine biosynthetic process"/>
    <property type="evidence" value="ECO:0007669"/>
    <property type="project" value="UniProtKB-KW"/>
</dbReference>
<evidence type="ECO:0000256" key="8">
    <source>
        <dbReference type="ARBA" id="ARBA00022977"/>
    </source>
</evidence>
<dbReference type="Pfam" id="PF09084">
    <property type="entry name" value="NMT1"/>
    <property type="match status" value="1"/>
</dbReference>
<proteinExistence type="inferred from homology"/>
<feature type="signal peptide" evidence="12">
    <location>
        <begin position="1"/>
        <end position="34"/>
    </location>
</feature>
<dbReference type="Gene3D" id="3.40.190.10">
    <property type="entry name" value="Periplasmic binding protein-like II"/>
    <property type="match status" value="2"/>
</dbReference>
<dbReference type="RefSeq" id="WP_111357889.1">
    <property type="nucleotide sequence ID" value="NZ_NHSK01000105.1"/>
</dbReference>
<protein>
    <recommendedName>
        <fullName evidence="10">Thiamine pyrimidine synthase</fullName>
    </recommendedName>
</protein>
<dbReference type="GO" id="GO:0046872">
    <property type="term" value="F:metal ion binding"/>
    <property type="evidence" value="ECO:0007669"/>
    <property type="project" value="UniProtKB-KW"/>
</dbReference>
<evidence type="ECO:0000256" key="1">
    <source>
        <dbReference type="ARBA" id="ARBA00003469"/>
    </source>
</evidence>
<comment type="pathway">
    <text evidence="2">Cofactor biosynthesis; thiamine diphosphate biosynthesis.</text>
</comment>
<dbReference type="EMBL" id="NPEU01000157">
    <property type="protein sequence ID" value="RAI37875.1"/>
    <property type="molecule type" value="Genomic_DNA"/>
</dbReference>
<dbReference type="Proteomes" id="UP000248863">
    <property type="component" value="Unassembled WGS sequence"/>
</dbReference>
<evidence type="ECO:0000313" key="15">
    <source>
        <dbReference type="Proteomes" id="UP000248863"/>
    </source>
</evidence>
<evidence type="ECO:0000256" key="5">
    <source>
        <dbReference type="ARBA" id="ARBA00022679"/>
    </source>
</evidence>
<name>A0A327KK93_9BRAD</name>
<keyword evidence="15" id="KW-1185">Reference proteome</keyword>
<comment type="function">
    <text evidence="1">Responsible for the formation of the pyrimidine heterocycle in the thiamine biosynthesis pathway. Catalyzes the formation of hydroxymethylpyrimidine phosphate (HMP-P) from histidine and pyridoxal phosphate (PLP). The protein uses PLP and the active site histidine to form HMP-P, generating an inactive enzyme. The enzyme can only undergo a single turnover, which suggests it is a suicide enzyme.</text>
</comment>
<dbReference type="SUPFAM" id="SSF53850">
    <property type="entry name" value="Periplasmic binding protein-like II"/>
    <property type="match status" value="1"/>
</dbReference>
<dbReference type="GO" id="GO:0016740">
    <property type="term" value="F:transferase activity"/>
    <property type="evidence" value="ECO:0007669"/>
    <property type="project" value="UniProtKB-KW"/>
</dbReference>
<dbReference type="PROSITE" id="PS51318">
    <property type="entry name" value="TAT"/>
    <property type="match status" value="1"/>
</dbReference>
<dbReference type="PANTHER" id="PTHR31528">
    <property type="entry name" value="4-AMINO-5-HYDROXYMETHYL-2-METHYLPYRIMIDINE PHOSPHATE SYNTHASE THI11-RELATED"/>
    <property type="match status" value="1"/>
</dbReference>
<sequence length="336" mass="35350">MLGSRPSRRTFAVLALAAATAAAALVGPVAPAAAQDTVNVRFSWKMKGEYGTYFLAQEKGLFKAAGLDVKLGEGAGAQAALGALIQGQEDIVILPGVFALSAIQKGLPVKIVALYHPKTPVTLITYPDKPAKTPKDLAGMTVAHSVGETGTSYLDAFLRLNKVDPASVKRTLMNAQARVPAFIQKQVDVVSVYQTNDLPIIREQHKGVDFVVMDMVDYGLAVPGMALVTSDQHLAKKPDVLKRFLKASAEAVTAAKADPMAATQAIRKTWASPPSETAVLEQVKATVGAIPVTAGKPIGWIEEGTITDALELLKSAGEIEAPKPAATFYTNALLGP</sequence>